<dbReference type="InterPro" id="IPR016454">
    <property type="entry name" value="Cysteine_dSase"/>
</dbReference>
<dbReference type="PIRSF" id="PIRSF005572">
    <property type="entry name" value="NifS"/>
    <property type="match status" value="1"/>
</dbReference>
<evidence type="ECO:0000256" key="8">
    <source>
        <dbReference type="ARBA" id="ARBA00050776"/>
    </source>
</evidence>
<dbReference type="PANTHER" id="PTHR11601:SF34">
    <property type="entry name" value="CYSTEINE DESULFURASE"/>
    <property type="match status" value="1"/>
</dbReference>
<dbReference type="InterPro" id="IPR015424">
    <property type="entry name" value="PyrdxlP-dep_Trfase"/>
</dbReference>
<evidence type="ECO:0000256" key="4">
    <source>
        <dbReference type="ARBA" id="ARBA00022723"/>
    </source>
</evidence>
<dbReference type="Gene3D" id="3.40.640.10">
    <property type="entry name" value="Type I PLP-dependent aspartate aminotransferase-like (Major domain)"/>
    <property type="match status" value="1"/>
</dbReference>
<comment type="caution">
    <text evidence="10">The sequence shown here is derived from an EMBL/GenBank/DDBJ whole genome shotgun (WGS) entry which is preliminary data.</text>
</comment>
<keyword evidence="3" id="KW-0808">Transferase</keyword>
<comment type="similarity">
    <text evidence="2">Belongs to the class-V pyridoxal-phosphate-dependent aminotransferase family. NifS/IscS subfamily.</text>
</comment>
<comment type="catalytic activity">
    <reaction evidence="8">
        <text>(sulfur carrier)-H + L-cysteine = (sulfur carrier)-SH + L-alanine</text>
        <dbReference type="Rhea" id="RHEA:43892"/>
        <dbReference type="Rhea" id="RHEA-COMP:14737"/>
        <dbReference type="Rhea" id="RHEA-COMP:14739"/>
        <dbReference type="ChEBI" id="CHEBI:29917"/>
        <dbReference type="ChEBI" id="CHEBI:35235"/>
        <dbReference type="ChEBI" id="CHEBI:57972"/>
        <dbReference type="ChEBI" id="CHEBI:64428"/>
        <dbReference type="EC" id="2.8.1.7"/>
    </reaction>
</comment>
<dbReference type="Proteomes" id="UP001652461">
    <property type="component" value="Unassembled WGS sequence"/>
</dbReference>
<keyword evidence="7" id="KW-0411">Iron-sulfur</keyword>
<proteinExistence type="inferred from homology"/>
<evidence type="ECO:0000313" key="11">
    <source>
        <dbReference type="Proteomes" id="UP001652461"/>
    </source>
</evidence>
<feature type="domain" description="Aminotransferase class V" evidence="9">
    <location>
        <begin position="3"/>
        <end position="356"/>
    </location>
</feature>
<accession>A0ABT2RV70</accession>
<dbReference type="EMBL" id="JAOQKC010000005">
    <property type="protein sequence ID" value="MCU6696208.1"/>
    <property type="molecule type" value="Genomic_DNA"/>
</dbReference>
<keyword evidence="4" id="KW-0479">Metal-binding</keyword>
<name>A0ABT2RV70_9FIRM</name>
<protein>
    <submittedName>
        <fullName evidence="10">Cysteine desulfurase</fullName>
    </submittedName>
</protein>
<evidence type="ECO:0000259" key="9">
    <source>
        <dbReference type="Pfam" id="PF00266"/>
    </source>
</evidence>
<evidence type="ECO:0000256" key="6">
    <source>
        <dbReference type="ARBA" id="ARBA00023004"/>
    </source>
</evidence>
<organism evidence="10 11">
    <name type="scientific">Laedolimicola ammoniilytica</name>
    <dbReference type="NCBI Taxonomy" id="2981771"/>
    <lineage>
        <taxon>Bacteria</taxon>
        <taxon>Bacillati</taxon>
        <taxon>Bacillota</taxon>
        <taxon>Clostridia</taxon>
        <taxon>Lachnospirales</taxon>
        <taxon>Lachnospiraceae</taxon>
        <taxon>Laedolimicola</taxon>
    </lineage>
</organism>
<dbReference type="Pfam" id="PF00266">
    <property type="entry name" value="Aminotran_5"/>
    <property type="match status" value="1"/>
</dbReference>
<evidence type="ECO:0000256" key="2">
    <source>
        <dbReference type="ARBA" id="ARBA00006490"/>
    </source>
</evidence>
<evidence type="ECO:0000256" key="5">
    <source>
        <dbReference type="ARBA" id="ARBA00022898"/>
    </source>
</evidence>
<keyword evidence="5" id="KW-0663">Pyridoxal phosphate</keyword>
<evidence type="ECO:0000256" key="1">
    <source>
        <dbReference type="ARBA" id="ARBA00001933"/>
    </source>
</evidence>
<evidence type="ECO:0000256" key="7">
    <source>
        <dbReference type="ARBA" id="ARBA00023014"/>
    </source>
</evidence>
<dbReference type="InterPro" id="IPR015422">
    <property type="entry name" value="PyrdxlP-dep_Trfase_small"/>
</dbReference>
<keyword evidence="6" id="KW-0408">Iron</keyword>
<dbReference type="Gene3D" id="3.90.1150.10">
    <property type="entry name" value="Aspartate Aminotransferase, domain 1"/>
    <property type="match status" value="1"/>
</dbReference>
<comment type="cofactor">
    <cofactor evidence="1">
        <name>pyridoxal 5'-phosphate</name>
        <dbReference type="ChEBI" id="CHEBI:597326"/>
    </cofactor>
</comment>
<dbReference type="PANTHER" id="PTHR11601">
    <property type="entry name" value="CYSTEINE DESULFURYLASE FAMILY MEMBER"/>
    <property type="match status" value="1"/>
</dbReference>
<sequence length="376" mass="41146">MAVYLDYNASAPVDPRVLDRMVEVYRMHYGNADSRTHIFGTGAKEIVAESRKTIADILKVDSTDIIFTSGSTESNNMAIVGLLEYALETGRNHFITTAIEHKSVLEAMKYLQSRGCQVDFVYPDESGRVKASQILERVSEKTLLVSMMHVNSETGIIQPVEEVGEALAGTKTYFHIDATQGFGKLNDTLRNTKYNMLSITAHKLGGPQGIGALILRRDQTYRRPPVKPILFGGQQERGFRPGTTPVALAAGFGLAAKLCDEEAAAHMRKCGEIKEAFLAAIASLHYVINGDPQYCIPTTINISFPGVDAEGYFVALKEEYAFSNGSACNSGSHAPSYVLKAMGLDEKRVSEAIRISWDANVQADFTSLVQYVNSVL</sequence>
<dbReference type="Gene3D" id="1.10.260.50">
    <property type="match status" value="1"/>
</dbReference>
<reference evidence="10 11" key="1">
    <citation type="journal article" date="2021" name="ISME Commun">
        <title>Automated analysis of genomic sequences facilitates high-throughput and comprehensive description of bacteria.</title>
        <authorList>
            <person name="Hitch T.C.A."/>
        </authorList>
    </citation>
    <scope>NUCLEOTIDE SEQUENCE [LARGE SCALE GENOMIC DNA]</scope>
    <source>
        <strain evidence="10 11">Sanger_04</strain>
    </source>
</reference>
<gene>
    <name evidence="10" type="ORF">OCV63_04775</name>
</gene>
<keyword evidence="11" id="KW-1185">Reference proteome</keyword>
<dbReference type="InterPro" id="IPR015421">
    <property type="entry name" value="PyrdxlP-dep_Trfase_major"/>
</dbReference>
<dbReference type="RefSeq" id="WP_158362462.1">
    <property type="nucleotide sequence ID" value="NZ_JAOQKC010000005.1"/>
</dbReference>
<evidence type="ECO:0000256" key="3">
    <source>
        <dbReference type="ARBA" id="ARBA00022679"/>
    </source>
</evidence>
<dbReference type="InterPro" id="IPR000192">
    <property type="entry name" value="Aminotrans_V_dom"/>
</dbReference>
<dbReference type="SUPFAM" id="SSF53383">
    <property type="entry name" value="PLP-dependent transferases"/>
    <property type="match status" value="1"/>
</dbReference>
<evidence type="ECO:0000313" key="10">
    <source>
        <dbReference type="EMBL" id="MCU6696208.1"/>
    </source>
</evidence>